<dbReference type="EMBL" id="FMTM01000022">
    <property type="protein sequence ID" value="SCW90496.1"/>
    <property type="molecule type" value="Genomic_DNA"/>
</dbReference>
<dbReference type="PANTHER" id="PTHR42928">
    <property type="entry name" value="TRICARBOXYLATE-BINDING PROTEIN"/>
    <property type="match status" value="1"/>
</dbReference>
<feature type="chain" id="PRO_5011723479" evidence="2">
    <location>
        <begin position="26"/>
        <end position="321"/>
    </location>
</feature>
<dbReference type="PIRSF" id="PIRSF017082">
    <property type="entry name" value="YflP"/>
    <property type="match status" value="1"/>
</dbReference>
<dbReference type="SUPFAM" id="SSF53850">
    <property type="entry name" value="Periplasmic binding protein-like II"/>
    <property type="match status" value="1"/>
</dbReference>
<evidence type="ECO:0000313" key="4">
    <source>
        <dbReference type="Proteomes" id="UP000199542"/>
    </source>
</evidence>
<feature type="signal peptide" evidence="2">
    <location>
        <begin position="1"/>
        <end position="25"/>
    </location>
</feature>
<evidence type="ECO:0000313" key="3">
    <source>
        <dbReference type="EMBL" id="SCW90496.1"/>
    </source>
</evidence>
<dbReference type="Gene3D" id="3.40.190.10">
    <property type="entry name" value="Periplasmic binding protein-like II"/>
    <property type="match status" value="1"/>
</dbReference>
<dbReference type="RefSeq" id="WP_092588754.1">
    <property type="nucleotide sequence ID" value="NZ_FMTM01000022.1"/>
</dbReference>
<dbReference type="InterPro" id="IPR042100">
    <property type="entry name" value="Bug_dom1"/>
</dbReference>
<evidence type="ECO:0000256" key="2">
    <source>
        <dbReference type="SAM" id="SignalP"/>
    </source>
</evidence>
<dbReference type="AlphaFoldDB" id="A0A1G4UA01"/>
<gene>
    <name evidence="3" type="ORF">SAMN02927900_06448</name>
</gene>
<dbReference type="Proteomes" id="UP000199542">
    <property type="component" value="Unassembled WGS sequence"/>
</dbReference>
<organism evidence="3 4">
    <name type="scientific">Rhizobium mongolense subsp. loessense</name>
    <dbReference type="NCBI Taxonomy" id="158890"/>
    <lineage>
        <taxon>Bacteria</taxon>
        <taxon>Pseudomonadati</taxon>
        <taxon>Pseudomonadota</taxon>
        <taxon>Alphaproteobacteria</taxon>
        <taxon>Hyphomicrobiales</taxon>
        <taxon>Rhizobiaceae</taxon>
        <taxon>Rhizobium/Agrobacterium group</taxon>
        <taxon>Rhizobium</taxon>
    </lineage>
</organism>
<dbReference type="CDD" id="cd07012">
    <property type="entry name" value="PBP2_Bug_TTT"/>
    <property type="match status" value="1"/>
</dbReference>
<dbReference type="PANTHER" id="PTHR42928:SF3">
    <property type="entry name" value="UPF0065 PROTEIN YFLP"/>
    <property type="match status" value="1"/>
</dbReference>
<reference evidence="3 4" key="1">
    <citation type="submission" date="2016-10" db="EMBL/GenBank/DDBJ databases">
        <authorList>
            <person name="de Groot N.N."/>
        </authorList>
    </citation>
    <scope>NUCLEOTIDE SEQUENCE [LARGE SCALE GENOMIC DNA]</scope>
    <source>
        <strain evidence="3 4">CGMCC 1.3401</strain>
    </source>
</reference>
<comment type="similarity">
    <text evidence="1">Belongs to the UPF0065 (bug) family.</text>
</comment>
<accession>A0A1G4UA01</accession>
<protein>
    <submittedName>
        <fullName evidence="3">Putative tricarboxylic transport membrane protein</fullName>
    </submittedName>
</protein>
<evidence type="ECO:0000256" key="1">
    <source>
        <dbReference type="ARBA" id="ARBA00006987"/>
    </source>
</evidence>
<dbReference type="Pfam" id="PF03401">
    <property type="entry name" value="TctC"/>
    <property type="match status" value="1"/>
</dbReference>
<proteinExistence type="inferred from homology"/>
<name>A0A1G4UA01_9HYPH</name>
<dbReference type="InterPro" id="IPR005064">
    <property type="entry name" value="BUG"/>
</dbReference>
<dbReference type="Gene3D" id="3.40.190.150">
    <property type="entry name" value="Bordetella uptake gene, domain 1"/>
    <property type="match status" value="1"/>
</dbReference>
<keyword evidence="2" id="KW-0732">Signal</keyword>
<sequence>MKRRQFLASAGVVAVMTAMPRLVQAQTIDKLEIFVPAAPGGGWDQTARLMDSVMRETDFIGSSRITNVGGAGGTIGLPQFINQHRGDGNALMTGGMVMVGAILTNKSPVDLSAVTPIARLTGEYLAIVVPAASPFQTMKDLVEALKKDVGSVSWAGGSAGGSDHILAGMVAKAAGVDPIKVSYVAFAGGGEAMAALLGNQISCGVSGWGEFSEQVAAGNLRVLGISAPERVAGIEAPTIKEQGLNVELLNWRAVFAGPDLSDEQRNNLIDLVTKMNASEKWQSELKARSWTPLFLAGDEFAKYLEEDTKRISGILKDLGLA</sequence>